<evidence type="ECO:0000313" key="2">
    <source>
        <dbReference type="EMBL" id="KKM74732.1"/>
    </source>
</evidence>
<sequence length="97" mass="12066">MAKKKYHFYEDYPIVIPNRDFMFQWCCDCGLRHVNFVEIERGKKPKDDKVKLFVIRDDHATNYRKDYERLKKREVKIMSKHTKKERKKKSRKKDKKK</sequence>
<dbReference type="AlphaFoldDB" id="A0A0F9MZP3"/>
<organism evidence="2">
    <name type="scientific">marine sediment metagenome</name>
    <dbReference type="NCBI Taxonomy" id="412755"/>
    <lineage>
        <taxon>unclassified sequences</taxon>
        <taxon>metagenomes</taxon>
        <taxon>ecological metagenomes</taxon>
    </lineage>
</organism>
<feature type="compositionally biased region" description="Basic residues" evidence="1">
    <location>
        <begin position="78"/>
        <end position="97"/>
    </location>
</feature>
<name>A0A0F9MZP3_9ZZZZ</name>
<gene>
    <name evidence="2" type="ORF">LCGC14_1397360</name>
</gene>
<reference evidence="2" key="1">
    <citation type="journal article" date="2015" name="Nature">
        <title>Complex archaea that bridge the gap between prokaryotes and eukaryotes.</title>
        <authorList>
            <person name="Spang A."/>
            <person name="Saw J.H."/>
            <person name="Jorgensen S.L."/>
            <person name="Zaremba-Niedzwiedzka K."/>
            <person name="Martijn J."/>
            <person name="Lind A.E."/>
            <person name="van Eijk R."/>
            <person name="Schleper C."/>
            <person name="Guy L."/>
            <person name="Ettema T.J."/>
        </authorList>
    </citation>
    <scope>NUCLEOTIDE SEQUENCE</scope>
</reference>
<dbReference type="EMBL" id="LAZR01009092">
    <property type="protein sequence ID" value="KKM74732.1"/>
    <property type="molecule type" value="Genomic_DNA"/>
</dbReference>
<evidence type="ECO:0000256" key="1">
    <source>
        <dbReference type="SAM" id="MobiDB-lite"/>
    </source>
</evidence>
<proteinExistence type="predicted"/>
<feature type="region of interest" description="Disordered" evidence="1">
    <location>
        <begin position="76"/>
        <end position="97"/>
    </location>
</feature>
<comment type="caution">
    <text evidence="2">The sequence shown here is derived from an EMBL/GenBank/DDBJ whole genome shotgun (WGS) entry which is preliminary data.</text>
</comment>
<protein>
    <submittedName>
        <fullName evidence="2">Uncharacterized protein</fullName>
    </submittedName>
</protein>
<accession>A0A0F9MZP3</accession>